<evidence type="ECO:0000256" key="1">
    <source>
        <dbReference type="SAM" id="MobiDB-lite"/>
    </source>
</evidence>
<accession>A0A426ZZR9</accession>
<gene>
    <name evidence="2" type="ORF">B296_00008562</name>
</gene>
<dbReference type="AlphaFoldDB" id="A0A426ZZR9"/>
<proteinExistence type="predicted"/>
<protein>
    <submittedName>
        <fullName evidence="2">Uncharacterized protein</fullName>
    </submittedName>
</protein>
<evidence type="ECO:0000313" key="2">
    <source>
        <dbReference type="EMBL" id="RRT69431.1"/>
    </source>
</evidence>
<comment type="caution">
    <text evidence="2">The sequence shown here is derived from an EMBL/GenBank/DDBJ whole genome shotgun (WGS) entry which is preliminary data.</text>
</comment>
<sequence>MPPMLTSAHIAQPTTEEEPVEAPKVHPPDSRDARPKKRPKSTTSHEAIAREDRDTKEGLGSDGSGAQSPQGKE</sequence>
<name>A0A426ZZR9_ENSVE</name>
<dbReference type="Proteomes" id="UP000287651">
    <property type="component" value="Unassembled WGS sequence"/>
</dbReference>
<feature type="compositionally biased region" description="Basic and acidic residues" evidence="1">
    <location>
        <begin position="21"/>
        <end position="33"/>
    </location>
</feature>
<feature type="compositionally biased region" description="Polar residues" evidence="1">
    <location>
        <begin position="64"/>
        <end position="73"/>
    </location>
</feature>
<feature type="region of interest" description="Disordered" evidence="1">
    <location>
        <begin position="1"/>
        <end position="73"/>
    </location>
</feature>
<evidence type="ECO:0000313" key="3">
    <source>
        <dbReference type="Proteomes" id="UP000287651"/>
    </source>
</evidence>
<feature type="compositionally biased region" description="Basic and acidic residues" evidence="1">
    <location>
        <begin position="47"/>
        <end position="59"/>
    </location>
</feature>
<dbReference type="EMBL" id="AMZH03004345">
    <property type="protein sequence ID" value="RRT69431.1"/>
    <property type="molecule type" value="Genomic_DNA"/>
</dbReference>
<organism evidence="2 3">
    <name type="scientific">Ensete ventricosum</name>
    <name type="common">Abyssinian banana</name>
    <name type="synonym">Musa ensete</name>
    <dbReference type="NCBI Taxonomy" id="4639"/>
    <lineage>
        <taxon>Eukaryota</taxon>
        <taxon>Viridiplantae</taxon>
        <taxon>Streptophyta</taxon>
        <taxon>Embryophyta</taxon>
        <taxon>Tracheophyta</taxon>
        <taxon>Spermatophyta</taxon>
        <taxon>Magnoliopsida</taxon>
        <taxon>Liliopsida</taxon>
        <taxon>Zingiberales</taxon>
        <taxon>Musaceae</taxon>
        <taxon>Ensete</taxon>
    </lineage>
</organism>
<reference evidence="2 3" key="1">
    <citation type="journal article" date="2014" name="Agronomy (Basel)">
        <title>A Draft Genome Sequence for Ensete ventricosum, the Drought-Tolerant Tree Against Hunger.</title>
        <authorList>
            <person name="Harrison J."/>
            <person name="Moore K.A."/>
            <person name="Paszkiewicz K."/>
            <person name="Jones T."/>
            <person name="Grant M."/>
            <person name="Ambacheew D."/>
            <person name="Muzemil S."/>
            <person name="Studholme D.J."/>
        </authorList>
    </citation>
    <scope>NUCLEOTIDE SEQUENCE [LARGE SCALE GENOMIC DNA]</scope>
</reference>